<accession>A0A5M8P3R4</accession>
<dbReference type="AlphaFoldDB" id="A0A5M8P3R4"/>
<protein>
    <submittedName>
        <fullName evidence="1">Uncharacterized protein</fullName>
    </submittedName>
</protein>
<sequence>MSTTRSGDMVSPQIGKMGIIGNLNNSNFQIPGTQFNLKNDGETAVILAVNLWSMKSGEFVQTRFDIGWNPEIIREIQQTSLSNLNLKWGY</sequence>
<proteinExistence type="predicted"/>
<evidence type="ECO:0000313" key="2">
    <source>
        <dbReference type="Proteomes" id="UP000324575"/>
    </source>
</evidence>
<organism evidence="1 2">
    <name type="scientific">Candidatus Ordinivivax streblomastigis</name>
    <dbReference type="NCBI Taxonomy" id="2540710"/>
    <lineage>
        <taxon>Bacteria</taxon>
        <taxon>Pseudomonadati</taxon>
        <taxon>Bacteroidota</taxon>
        <taxon>Bacteroidia</taxon>
        <taxon>Bacteroidales</taxon>
        <taxon>Candidatus Ordinivivax</taxon>
    </lineage>
</organism>
<gene>
    <name evidence="1" type="ORF">EZS26_000722</name>
</gene>
<name>A0A5M8P3R4_9BACT</name>
<comment type="caution">
    <text evidence="1">The sequence shown here is derived from an EMBL/GenBank/DDBJ whole genome shotgun (WGS) entry which is preliminary data.</text>
</comment>
<reference evidence="1 2" key="1">
    <citation type="submission" date="2019-03" db="EMBL/GenBank/DDBJ databases">
        <title>Single cell metagenomics reveals metabolic interactions within the superorganism composed of flagellate Streblomastix strix and complex community of Bacteroidetes bacteria on its surface.</title>
        <authorList>
            <person name="Treitli S.C."/>
            <person name="Kolisko M."/>
            <person name="Husnik F."/>
            <person name="Keeling P."/>
            <person name="Hampl V."/>
        </authorList>
    </citation>
    <scope>NUCLEOTIDE SEQUENCE [LARGE SCALE GENOMIC DNA]</scope>
    <source>
        <strain evidence="1">St1</strain>
    </source>
</reference>
<evidence type="ECO:0000313" key="1">
    <source>
        <dbReference type="EMBL" id="KAA6303119.1"/>
    </source>
</evidence>
<dbReference type="Proteomes" id="UP000324575">
    <property type="component" value="Unassembled WGS sequence"/>
</dbReference>
<dbReference type="EMBL" id="SNRX01000003">
    <property type="protein sequence ID" value="KAA6303119.1"/>
    <property type="molecule type" value="Genomic_DNA"/>
</dbReference>